<dbReference type="Pfam" id="PF01494">
    <property type="entry name" value="FAD_binding_3"/>
    <property type="match status" value="1"/>
</dbReference>
<name>A0AAD2H4Y5_9AGAR</name>
<dbReference type="SUPFAM" id="SSF51905">
    <property type="entry name" value="FAD/NAD(P)-binding domain"/>
    <property type="match status" value="1"/>
</dbReference>
<keyword evidence="5" id="KW-0503">Monooxygenase</keyword>
<evidence type="ECO:0000313" key="7">
    <source>
        <dbReference type="EMBL" id="CAK5269548.1"/>
    </source>
</evidence>
<accession>A0AAD2H4Y5</accession>
<dbReference type="Gene3D" id="3.50.50.60">
    <property type="entry name" value="FAD/NAD(P)-binding domain"/>
    <property type="match status" value="2"/>
</dbReference>
<keyword evidence="4" id="KW-0560">Oxidoreductase</keyword>
<dbReference type="GO" id="GO:0004497">
    <property type="term" value="F:monooxygenase activity"/>
    <property type="evidence" value="ECO:0007669"/>
    <property type="project" value="UniProtKB-KW"/>
</dbReference>
<comment type="caution">
    <text evidence="7">The sequence shown here is derived from an EMBL/GenBank/DDBJ whole genome shotgun (WGS) entry which is preliminary data.</text>
</comment>
<dbReference type="PANTHER" id="PTHR13789:SF309">
    <property type="entry name" value="PUTATIVE (AFU_ORTHOLOGUE AFUA_6G14510)-RELATED"/>
    <property type="match status" value="1"/>
</dbReference>
<evidence type="ECO:0000256" key="4">
    <source>
        <dbReference type="ARBA" id="ARBA00023002"/>
    </source>
</evidence>
<keyword evidence="3" id="KW-0274">FAD</keyword>
<organism evidence="7 8">
    <name type="scientific">Mycena citricolor</name>
    <dbReference type="NCBI Taxonomy" id="2018698"/>
    <lineage>
        <taxon>Eukaryota</taxon>
        <taxon>Fungi</taxon>
        <taxon>Dikarya</taxon>
        <taxon>Basidiomycota</taxon>
        <taxon>Agaricomycotina</taxon>
        <taxon>Agaricomycetes</taxon>
        <taxon>Agaricomycetidae</taxon>
        <taxon>Agaricales</taxon>
        <taxon>Marasmiineae</taxon>
        <taxon>Mycenaceae</taxon>
        <taxon>Mycena</taxon>
    </lineage>
</organism>
<evidence type="ECO:0000256" key="2">
    <source>
        <dbReference type="ARBA" id="ARBA00022630"/>
    </source>
</evidence>
<keyword evidence="2" id="KW-0285">Flavoprotein</keyword>
<dbReference type="Proteomes" id="UP001295794">
    <property type="component" value="Unassembled WGS sequence"/>
</dbReference>
<evidence type="ECO:0000313" key="8">
    <source>
        <dbReference type="Proteomes" id="UP001295794"/>
    </source>
</evidence>
<feature type="domain" description="FAD-binding" evidence="6">
    <location>
        <begin position="199"/>
        <end position="265"/>
    </location>
</feature>
<evidence type="ECO:0000259" key="6">
    <source>
        <dbReference type="Pfam" id="PF01494"/>
    </source>
</evidence>
<dbReference type="InterPro" id="IPR036188">
    <property type="entry name" value="FAD/NAD-bd_sf"/>
</dbReference>
<dbReference type="InterPro" id="IPR002938">
    <property type="entry name" value="FAD-bd"/>
</dbReference>
<dbReference type="InterPro" id="IPR050493">
    <property type="entry name" value="FAD-dep_Monooxygenase_BioMet"/>
</dbReference>
<dbReference type="GO" id="GO:0071949">
    <property type="term" value="F:FAD binding"/>
    <property type="evidence" value="ECO:0007669"/>
    <property type="project" value="InterPro"/>
</dbReference>
<evidence type="ECO:0000256" key="3">
    <source>
        <dbReference type="ARBA" id="ARBA00022827"/>
    </source>
</evidence>
<dbReference type="Pfam" id="PF13450">
    <property type="entry name" value="NAD_binding_8"/>
    <property type="match status" value="1"/>
</dbReference>
<keyword evidence="8" id="KW-1185">Reference proteome</keyword>
<evidence type="ECO:0000256" key="5">
    <source>
        <dbReference type="ARBA" id="ARBA00023033"/>
    </source>
</evidence>
<evidence type="ECO:0000256" key="1">
    <source>
        <dbReference type="ARBA" id="ARBA00007992"/>
    </source>
</evidence>
<protein>
    <recommendedName>
        <fullName evidence="6">FAD-binding domain-containing protein</fullName>
    </recommendedName>
</protein>
<proteinExistence type="inferred from homology"/>
<gene>
    <name evidence="7" type="ORF">MYCIT1_LOCUS13367</name>
</gene>
<dbReference type="AlphaFoldDB" id="A0AAD2H4Y5"/>
<sequence length="317" mass="34174">MSSDSTPITPLRITIVGAGLGGLAAALALRQNGHIVQVFERSENKTEVGAALALQLNAIRVLEHFGVQVKNLKGVSFQGSLIRTHVLGYAQNASPTGIVCCRAVFHTPSAESIQPGLEWLTTGIRGIRNGELINSAHFYTETDEEKKDVSSPVSTPSISPAEVRAKFADYHSKFHRLLDLPNHTGTIFRWRLRTLPALPTWCKGRTALLGDAAHATLPFLGQGAAMAIEDAAVLACLLPIGTTPEDIPGRLAVWEHVRKPRADYVSKASIEQMDIIVAGQQATTLINGDTRPKLVEYNAIAAGRRAYQDNFTGGQKA</sequence>
<reference evidence="7" key="1">
    <citation type="submission" date="2023-11" db="EMBL/GenBank/DDBJ databases">
        <authorList>
            <person name="De Vega J J."/>
            <person name="De Vega J J."/>
        </authorList>
    </citation>
    <scope>NUCLEOTIDE SEQUENCE</scope>
</reference>
<dbReference type="EMBL" id="CAVNYO010000149">
    <property type="protein sequence ID" value="CAK5269548.1"/>
    <property type="molecule type" value="Genomic_DNA"/>
</dbReference>
<comment type="similarity">
    <text evidence="1">Belongs to the paxM FAD-dependent monooxygenase family.</text>
</comment>
<dbReference type="PANTHER" id="PTHR13789">
    <property type="entry name" value="MONOOXYGENASE"/>
    <property type="match status" value="1"/>
</dbReference>